<sequence length="52" mass="5659">MQFKPWRGSPAPPRTFVGASLAGEPGDAILGTGEITAHQAQSQANRTWQFYQ</sequence>
<dbReference type="EMBL" id="CP077073">
    <property type="protein sequence ID" value="QXH37501.1"/>
    <property type="molecule type" value="Genomic_DNA"/>
</dbReference>
<name>A0ABX8MJZ7_9PSED</name>
<organism evidence="1 2">
    <name type="scientific">Pseudomonas muyukensis</name>
    <dbReference type="NCBI Taxonomy" id="2842357"/>
    <lineage>
        <taxon>Bacteria</taxon>
        <taxon>Pseudomonadati</taxon>
        <taxon>Pseudomonadota</taxon>
        <taxon>Gammaproteobacteria</taxon>
        <taxon>Pseudomonadales</taxon>
        <taxon>Pseudomonadaceae</taxon>
        <taxon>Pseudomonas</taxon>
    </lineage>
</organism>
<evidence type="ECO:0000313" key="2">
    <source>
        <dbReference type="Proteomes" id="UP001047646"/>
    </source>
</evidence>
<keyword evidence="2" id="KW-1185">Reference proteome</keyword>
<accession>A0ABX8MJZ7</accession>
<gene>
    <name evidence="1" type="ORF">KSS95_12015</name>
</gene>
<evidence type="ECO:0000313" key="1">
    <source>
        <dbReference type="EMBL" id="QXH37501.1"/>
    </source>
</evidence>
<dbReference type="Proteomes" id="UP001047646">
    <property type="component" value="Chromosome"/>
</dbReference>
<proteinExistence type="predicted"/>
<reference evidence="1" key="1">
    <citation type="journal article" date="2021" name="Microorganisms">
        <title>The Ever-Expanding Pseudomonas Genus: Description of 43 New Species and Partition of the Pseudomonas putida Group.</title>
        <authorList>
            <person name="Girard L."/>
            <person name="Lood C."/>
            <person name="Hofte M."/>
            <person name="Vandamme P."/>
            <person name="Rokni-Zadeh H."/>
            <person name="van Noort V."/>
            <person name="Lavigne R."/>
            <person name="De Mot R."/>
        </authorList>
    </citation>
    <scope>NUCLEOTIDE SEQUENCE</scope>
    <source>
        <strain evidence="1">COW39</strain>
    </source>
</reference>
<dbReference type="RefSeq" id="WP_217853844.1">
    <property type="nucleotide sequence ID" value="NZ_CP077073.1"/>
</dbReference>
<protein>
    <submittedName>
        <fullName evidence="1">Uncharacterized protein</fullName>
    </submittedName>
</protein>